<dbReference type="Proteomes" id="UP000281474">
    <property type="component" value="Unassembled WGS sequence"/>
</dbReference>
<evidence type="ECO:0000313" key="1">
    <source>
        <dbReference type="EMBL" id="RLV58212.1"/>
    </source>
</evidence>
<dbReference type="InterPro" id="IPR012659">
    <property type="entry name" value="CHP02444"/>
</dbReference>
<keyword evidence="2" id="KW-1185">Reference proteome</keyword>
<name>A0A3L8PVX7_9GAMM</name>
<reference evidence="1 2" key="1">
    <citation type="submission" date="2018-09" db="EMBL/GenBank/DDBJ databases">
        <title>Phylogeny of the Shewanellaceae, and recommendation for two new genera, Pseudoshewanella and Parashewanella.</title>
        <authorList>
            <person name="Wang G."/>
        </authorList>
    </citation>
    <scope>NUCLEOTIDE SEQUENCE [LARGE SCALE GENOMIC DNA]</scope>
    <source>
        <strain evidence="1 2">C51</strain>
    </source>
</reference>
<gene>
    <name evidence="1" type="ORF">D5018_18490</name>
</gene>
<proteinExistence type="predicted"/>
<protein>
    <submittedName>
        <fullName evidence="1">TIGR02444 family protein</fullName>
    </submittedName>
</protein>
<dbReference type="Pfam" id="PF09523">
    <property type="entry name" value="DUF2390"/>
    <property type="match status" value="1"/>
</dbReference>
<evidence type="ECO:0000313" key="2">
    <source>
        <dbReference type="Proteomes" id="UP000281474"/>
    </source>
</evidence>
<sequence length="150" mass="17671">MDKELRNKKMVWKHDEAWPWCDQFYFKQQSVCLELQDTAGLNVNLLLLAQYLDSNTGYCLSQQDFQTLIDNISAWERKIVIPYRKLRKLAKSMVDEAEYHKMLDLELTMERKTQRLITNTMRTIQGSGTGSNLANFLQIYSLSTSDIHWN</sequence>
<dbReference type="EMBL" id="QZEI01000088">
    <property type="protein sequence ID" value="RLV58212.1"/>
    <property type="molecule type" value="Genomic_DNA"/>
</dbReference>
<organism evidence="1 2">
    <name type="scientific">Parashewanella curva</name>
    <dbReference type="NCBI Taxonomy" id="2338552"/>
    <lineage>
        <taxon>Bacteria</taxon>
        <taxon>Pseudomonadati</taxon>
        <taxon>Pseudomonadota</taxon>
        <taxon>Gammaproteobacteria</taxon>
        <taxon>Alteromonadales</taxon>
        <taxon>Shewanellaceae</taxon>
        <taxon>Parashewanella</taxon>
    </lineage>
</organism>
<dbReference type="NCBIfam" id="TIGR02444">
    <property type="entry name" value="TIGR02444 family protein"/>
    <property type="match status" value="1"/>
</dbReference>
<accession>A0A3L8PVX7</accession>
<comment type="caution">
    <text evidence="1">The sequence shown here is derived from an EMBL/GenBank/DDBJ whole genome shotgun (WGS) entry which is preliminary data.</text>
</comment>
<dbReference type="OrthoDB" id="6398692at2"/>
<dbReference type="AlphaFoldDB" id="A0A3L8PVX7"/>